<keyword evidence="3" id="KW-1185">Reference proteome</keyword>
<comment type="caution">
    <text evidence="2">The sequence shown here is derived from an EMBL/GenBank/DDBJ whole genome shotgun (WGS) entry which is preliminary data.</text>
</comment>
<dbReference type="Proteomes" id="UP000652219">
    <property type="component" value="Unassembled WGS sequence"/>
</dbReference>
<feature type="signal peptide" evidence="1">
    <location>
        <begin position="1"/>
        <end position="20"/>
    </location>
</feature>
<name>A0A8H6MPL9_9PEZI</name>
<dbReference type="EMBL" id="WIGN01000232">
    <property type="protein sequence ID" value="KAF6803630.1"/>
    <property type="molecule type" value="Genomic_DNA"/>
</dbReference>
<evidence type="ECO:0000313" key="2">
    <source>
        <dbReference type="EMBL" id="KAF6803630.1"/>
    </source>
</evidence>
<accession>A0A8H6MPL9</accession>
<protein>
    <submittedName>
        <fullName evidence="2">Uncharacterized protein</fullName>
    </submittedName>
</protein>
<proteinExistence type="predicted"/>
<dbReference type="AlphaFoldDB" id="A0A8H6MPL9"/>
<organism evidence="2 3">
    <name type="scientific">Colletotrichum sojae</name>
    <dbReference type="NCBI Taxonomy" id="2175907"/>
    <lineage>
        <taxon>Eukaryota</taxon>
        <taxon>Fungi</taxon>
        <taxon>Dikarya</taxon>
        <taxon>Ascomycota</taxon>
        <taxon>Pezizomycotina</taxon>
        <taxon>Sordariomycetes</taxon>
        <taxon>Hypocreomycetidae</taxon>
        <taxon>Glomerellales</taxon>
        <taxon>Glomerellaceae</taxon>
        <taxon>Colletotrichum</taxon>
        <taxon>Colletotrichum orchidearum species complex</taxon>
    </lineage>
</organism>
<gene>
    <name evidence="2" type="ORF">CSOJ01_10761</name>
</gene>
<reference evidence="2 3" key="1">
    <citation type="journal article" date="2020" name="Phytopathology">
        <title>Genome Sequence Resources of Colletotrichum truncatum, C. plurivorum, C. musicola, and C. sojae: Four Species Pathogenic to Soybean (Glycine max).</title>
        <authorList>
            <person name="Rogerio F."/>
            <person name="Boufleur T.R."/>
            <person name="Ciampi-Guillardi M."/>
            <person name="Sukno S.A."/>
            <person name="Thon M.R."/>
            <person name="Massola Junior N.S."/>
            <person name="Baroncelli R."/>
        </authorList>
    </citation>
    <scope>NUCLEOTIDE SEQUENCE [LARGE SCALE GENOMIC DNA]</scope>
    <source>
        <strain evidence="2 3">LFN0009</strain>
    </source>
</reference>
<sequence>MHLTTAAGFILAALAPLSSAAANCRNKGSTAFPAWEVEASGVDDVPGKCGGLWDNLNGFPGCAVSNPFCGRAASVGGSMLWHFGGSIGCDPGVIEAVWYKATKNKFGAISC</sequence>
<keyword evidence="1" id="KW-0732">Signal</keyword>
<evidence type="ECO:0000256" key="1">
    <source>
        <dbReference type="SAM" id="SignalP"/>
    </source>
</evidence>
<feature type="chain" id="PRO_5034809078" evidence="1">
    <location>
        <begin position="21"/>
        <end position="111"/>
    </location>
</feature>
<evidence type="ECO:0000313" key="3">
    <source>
        <dbReference type="Proteomes" id="UP000652219"/>
    </source>
</evidence>